<keyword evidence="1" id="KW-0732">Signal</keyword>
<protein>
    <submittedName>
        <fullName evidence="2">Clostripain-related cysteine peptidase</fullName>
    </submittedName>
</protein>
<evidence type="ECO:0000256" key="1">
    <source>
        <dbReference type="SAM" id="SignalP"/>
    </source>
</evidence>
<dbReference type="InterPro" id="IPR005077">
    <property type="entry name" value="Peptidase_C11"/>
</dbReference>
<dbReference type="PANTHER" id="PTHR37835:SF1">
    <property type="entry name" value="ALPHA-CLOSTRIPAIN"/>
    <property type="match status" value="1"/>
</dbReference>
<name>A0ABV9KW03_9BACT</name>
<dbReference type="RefSeq" id="WP_379995455.1">
    <property type="nucleotide sequence ID" value="NZ_JBHSGN010000063.1"/>
</dbReference>
<dbReference type="PANTHER" id="PTHR37835">
    <property type="entry name" value="ALPHA-CLOSTRIPAIN"/>
    <property type="match status" value="1"/>
</dbReference>
<organism evidence="2 3">
    <name type="scientific">Dysgonomonas termitidis</name>
    <dbReference type="NCBI Taxonomy" id="1516126"/>
    <lineage>
        <taxon>Bacteria</taxon>
        <taxon>Pseudomonadati</taxon>
        <taxon>Bacteroidota</taxon>
        <taxon>Bacteroidia</taxon>
        <taxon>Bacteroidales</taxon>
        <taxon>Dysgonomonadaceae</taxon>
        <taxon>Dysgonomonas</taxon>
    </lineage>
</organism>
<dbReference type="Pfam" id="PF03415">
    <property type="entry name" value="Peptidase_C11"/>
    <property type="match status" value="1"/>
</dbReference>
<sequence length="376" mass="42735">MVKKRKTILLYALLFIFWSGYSCTSEDSKYTEIGHVLLVYLGGDNNLSDEASLKLDALSRGWQSDPKSKILVYLDSRDKPPRLLEIDGKGSFGTLRQYEEENSAGKNVFRRVITDTKALYPQASFNLLVFSHASGWLPAGTLSSPKSAGKVKTILADGDDEMELPDFAEAIPDKAFHTIIFEACFMAGIEVAYQLKDKANYIVASSAEILSPGFTYIFPHEVSKLVHSDNEQFIDAAFNYFNQQTGDMNSASFSLIKTDSLDALAGYIRQNCDFSKEVPVSDIQHFDRYSYHLFFDFEDYFSRLMPEDKREGLHILINNVVAHKLATKAFMPGYNGFTINKHSGLTTYIMQEEFTRLNQEYTYLDWYYAVTKTKKK</sequence>
<reference evidence="3" key="1">
    <citation type="journal article" date="2019" name="Int. J. Syst. Evol. Microbiol.">
        <title>The Global Catalogue of Microorganisms (GCM) 10K type strain sequencing project: providing services to taxonomists for standard genome sequencing and annotation.</title>
        <authorList>
            <consortium name="The Broad Institute Genomics Platform"/>
            <consortium name="The Broad Institute Genome Sequencing Center for Infectious Disease"/>
            <person name="Wu L."/>
            <person name="Ma J."/>
        </authorList>
    </citation>
    <scope>NUCLEOTIDE SEQUENCE [LARGE SCALE GENOMIC DNA]</scope>
    <source>
        <strain evidence="3">CCUG 66188</strain>
    </source>
</reference>
<dbReference type="Proteomes" id="UP001596023">
    <property type="component" value="Unassembled WGS sequence"/>
</dbReference>
<proteinExistence type="predicted"/>
<evidence type="ECO:0000313" key="3">
    <source>
        <dbReference type="Proteomes" id="UP001596023"/>
    </source>
</evidence>
<feature type="chain" id="PRO_5045102393" evidence="1">
    <location>
        <begin position="25"/>
        <end position="376"/>
    </location>
</feature>
<gene>
    <name evidence="2" type="ORF">ACFO6W_08895</name>
</gene>
<evidence type="ECO:0000313" key="2">
    <source>
        <dbReference type="EMBL" id="MFC4673806.1"/>
    </source>
</evidence>
<dbReference type="EMBL" id="JBHSGN010000063">
    <property type="protein sequence ID" value="MFC4673806.1"/>
    <property type="molecule type" value="Genomic_DNA"/>
</dbReference>
<comment type="caution">
    <text evidence="2">The sequence shown here is derived from an EMBL/GenBank/DDBJ whole genome shotgun (WGS) entry which is preliminary data.</text>
</comment>
<accession>A0ABV9KW03</accession>
<dbReference type="PROSITE" id="PS51257">
    <property type="entry name" value="PROKAR_LIPOPROTEIN"/>
    <property type="match status" value="1"/>
</dbReference>
<dbReference type="Gene3D" id="3.40.50.11970">
    <property type="match status" value="1"/>
</dbReference>
<keyword evidence="3" id="KW-1185">Reference proteome</keyword>
<feature type="signal peptide" evidence="1">
    <location>
        <begin position="1"/>
        <end position="24"/>
    </location>
</feature>